<evidence type="ECO:0000313" key="3">
    <source>
        <dbReference type="WBParaSite" id="ACAC_0001120501-mRNA-1"/>
    </source>
</evidence>
<protein>
    <submittedName>
        <fullName evidence="3">SET domain-containing protein</fullName>
    </submittedName>
</protein>
<feature type="compositionally biased region" description="Basic residues" evidence="1">
    <location>
        <begin position="439"/>
        <end position="452"/>
    </location>
</feature>
<dbReference type="Proteomes" id="UP000035642">
    <property type="component" value="Unassembled WGS sequence"/>
</dbReference>
<reference evidence="2" key="1">
    <citation type="submission" date="2012-09" db="EMBL/GenBank/DDBJ databases">
        <authorList>
            <person name="Martin A.A."/>
        </authorList>
    </citation>
    <scope>NUCLEOTIDE SEQUENCE</scope>
</reference>
<feature type="region of interest" description="Disordered" evidence="1">
    <location>
        <begin position="383"/>
        <end position="413"/>
    </location>
</feature>
<dbReference type="AlphaFoldDB" id="A0A0K0DIQ6"/>
<feature type="compositionally biased region" description="Basic and acidic residues" evidence="1">
    <location>
        <begin position="453"/>
        <end position="475"/>
    </location>
</feature>
<reference evidence="3" key="2">
    <citation type="submission" date="2016-04" db="UniProtKB">
        <authorList>
            <consortium name="WormBaseParasite"/>
        </authorList>
    </citation>
    <scope>IDENTIFICATION</scope>
</reference>
<feature type="region of interest" description="Disordered" evidence="1">
    <location>
        <begin position="76"/>
        <end position="130"/>
    </location>
</feature>
<name>A0A0K0DIQ6_ANGCA</name>
<evidence type="ECO:0000256" key="1">
    <source>
        <dbReference type="SAM" id="MobiDB-lite"/>
    </source>
</evidence>
<feature type="region of interest" description="Disordered" evidence="1">
    <location>
        <begin position="628"/>
        <end position="649"/>
    </location>
</feature>
<keyword evidence="2" id="KW-1185">Reference proteome</keyword>
<sequence length="768" mass="85998">MRQPPSGHMVINMRTTITTHGAHNGMIVQADAQWYVPSRFPQIDTPGSTAVLRTIAPGVSQENLAASWPTLHVAANSPQPERQTSQQGSSPLPPQATFSPQHHLLPRERSPVPPRIPSPVFSFNGQDSPPDEFIQPTKVTLNVFNLGRPDPVRYETGLRRSNAENADALISDTVTTTTTVEVFRTPLDPANPERLVALPPPPVPSIDGAPQMLRVNGPAYEKWTTQRIETLINDRPIQTETHPGKAVQWKKTLVEEQGGAKKVTVYDPYSGSRSPYKNVITTPQPLSSHQIQLATVNSFDERLLPHHEANRSAYLVQSPTEFSQVSHPFIIGSQGNLSRSTYRETPVQPKALHSTNDFHDLVCHPAIPDTSLDYLNQHETPILSQSSNSGYEQVRRTVKTLPHSPKDSRSECRNFPSAHYFETHRTWFDKATTLPPERHRSKRSHSSYRRRRNNDDERRRNRHRSESPVDRRLCEVHSTPSKYNNTSAGFESVEYAARPDPNVLPGAGPLRAKSQEIFNLYQTRDAMQNVVAQLTQEVFYGGPIAVCPMKFGGLSVGYLRPLHRTTCATLPDDLYGELEHIYEELDNYQCRTVDSPEESISGSTLKEDDIIEESKYAIIDFKEKINETSDEVRNQDGEESDGNDVASRLRREVANSVPQTSVRIRKAHPNGLVFPKITSIVSTLPEVPEELEMLPQAPNGEGIILTYIPYADESSRVPDQELPHTDSVTTKDDSKVAVIRTSTELRADQHRLVIKGWETLISDSDEGS</sequence>
<dbReference type="WBParaSite" id="ACAC_0001120501-mRNA-1">
    <property type="protein sequence ID" value="ACAC_0001120501-mRNA-1"/>
    <property type="gene ID" value="ACAC_0001120501"/>
</dbReference>
<feature type="compositionally biased region" description="Polar residues" evidence="1">
    <location>
        <begin position="76"/>
        <end position="100"/>
    </location>
</feature>
<organism evidence="2 3">
    <name type="scientific">Angiostrongylus cantonensis</name>
    <name type="common">Rat lungworm</name>
    <dbReference type="NCBI Taxonomy" id="6313"/>
    <lineage>
        <taxon>Eukaryota</taxon>
        <taxon>Metazoa</taxon>
        <taxon>Ecdysozoa</taxon>
        <taxon>Nematoda</taxon>
        <taxon>Chromadorea</taxon>
        <taxon>Rhabditida</taxon>
        <taxon>Rhabditina</taxon>
        <taxon>Rhabditomorpha</taxon>
        <taxon>Strongyloidea</taxon>
        <taxon>Metastrongylidae</taxon>
        <taxon>Angiostrongylus</taxon>
    </lineage>
</organism>
<proteinExistence type="predicted"/>
<feature type="region of interest" description="Disordered" evidence="1">
    <location>
        <begin position="432"/>
        <end position="480"/>
    </location>
</feature>
<evidence type="ECO:0000313" key="2">
    <source>
        <dbReference type="Proteomes" id="UP000035642"/>
    </source>
</evidence>
<accession>A0A0K0DIQ6</accession>